<evidence type="ECO:0000313" key="2">
    <source>
        <dbReference type="EMBL" id="SBT58414.1"/>
    </source>
</evidence>
<proteinExistence type="predicted"/>
<name>A0A1A9AQG0_PLAOA</name>
<evidence type="ECO:0000256" key="1">
    <source>
        <dbReference type="SAM" id="MobiDB-lite"/>
    </source>
</evidence>
<reference evidence="3" key="1">
    <citation type="submission" date="2016-05" db="EMBL/GenBank/DDBJ databases">
        <authorList>
            <person name="Naeem Raeece"/>
        </authorList>
    </citation>
    <scope>NUCLEOTIDE SEQUENCE [LARGE SCALE GENOMIC DNA]</scope>
</reference>
<accession>A0A1A9AQG0</accession>
<evidence type="ECO:0000313" key="3">
    <source>
        <dbReference type="Proteomes" id="UP000078555"/>
    </source>
</evidence>
<dbReference type="AlphaFoldDB" id="A0A1A9AQG0"/>
<protein>
    <submittedName>
        <fullName evidence="2">Uncharacterized protein</fullName>
    </submittedName>
</protein>
<sequence>MTKKYILPQIQSKKIVSSQKKFEEDTAQRNRKRKIEKSNVKENKVSLLEQGRSRFGMNSQPGLINAAEFITHHKLTKK</sequence>
<feature type="region of interest" description="Disordered" evidence="1">
    <location>
        <begin position="18"/>
        <end position="38"/>
    </location>
</feature>
<organism evidence="2 3">
    <name type="scientific">Plasmodium ovale wallikeri</name>
    <dbReference type="NCBI Taxonomy" id="864142"/>
    <lineage>
        <taxon>Eukaryota</taxon>
        <taxon>Sar</taxon>
        <taxon>Alveolata</taxon>
        <taxon>Apicomplexa</taxon>
        <taxon>Aconoidasida</taxon>
        <taxon>Haemosporida</taxon>
        <taxon>Plasmodiidae</taxon>
        <taxon>Plasmodium</taxon>
        <taxon>Plasmodium (Plasmodium)</taxon>
    </lineage>
</organism>
<gene>
    <name evidence="2" type="ORF">POVWA1_087500</name>
</gene>
<keyword evidence="3" id="KW-1185">Reference proteome</keyword>
<dbReference type="Proteomes" id="UP000078555">
    <property type="component" value="Unassembled WGS sequence"/>
</dbReference>
<dbReference type="EMBL" id="FLRD01001873">
    <property type="protein sequence ID" value="SBT58414.1"/>
    <property type="molecule type" value="Genomic_DNA"/>
</dbReference>